<comment type="caution">
    <text evidence="1">The sequence shown here is derived from an EMBL/GenBank/DDBJ whole genome shotgun (WGS) entry which is preliminary data.</text>
</comment>
<dbReference type="AlphaFoldDB" id="A0A0M9GGZ7"/>
<name>A0A0M9GGZ7_9PSED</name>
<accession>A0A0M9GGZ7</accession>
<sequence>MNHITKSCDALPQLNSNRSLQMTVKVTERDDAHMSHEGLAAGIRIWDVHQQDLLVGMFHNEADAQQYKSELESLELKRQAQNS</sequence>
<proteinExistence type="predicted"/>
<keyword evidence="2" id="KW-1185">Reference proteome</keyword>
<protein>
    <submittedName>
        <fullName evidence="1">Uncharacterized protein</fullName>
    </submittedName>
</protein>
<dbReference type="EMBL" id="JSYZ01000009">
    <property type="protein sequence ID" value="KPA90995.1"/>
    <property type="molecule type" value="Genomic_DNA"/>
</dbReference>
<evidence type="ECO:0000313" key="2">
    <source>
        <dbReference type="Proteomes" id="UP000037931"/>
    </source>
</evidence>
<gene>
    <name evidence="1" type="ORF">PF66_03073</name>
</gene>
<dbReference type="Proteomes" id="UP000037931">
    <property type="component" value="Unassembled WGS sequence"/>
</dbReference>
<evidence type="ECO:0000313" key="1">
    <source>
        <dbReference type="EMBL" id="KPA90995.1"/>
    </source>
</evidence>
<reference evidence="1 2" key="1">
    <citation type="journal article" date="2015" name="PLoS ONE">
        <title>Rice-Infecting Pseudomonas Genomes Are Highly Accessorized and Harbor Multiple Putative Virulence Mechanisms to Cause Sheath Brown Rot.</title>
        <authorList>
            <person name="Quibod I.L."/>
            <person name="Grande G."/>
            <person name="Oreiro E.G."/>
            <person name="Borja F.N."/>
            <person name="Dossa G.S."/>
            <person name="Mauleon R."/>
            <person name="Cruz C.V."/>
            <person name="Oliva R."/>
        </authorList>
    </citation>
    <scope>NUCLEOTIDE SEQUENCE [LARGE SCALE GENOMIC DNA]</scope>
    <source>
        <strain evidence="1 2">IRRI 6609</strain>
    </source>
</reference>
<dbReference type="PATRIC" id="fig|50340.43.peg.6455"/>
<organism evidence="1 2">
    <name type="scientific">Pseudomonas asplenii</name>
    <dbReference type="NCBI Taxonomy" id="53407"/>
    <lineage>
        <taxon>Bacteria</taxon>
        <taxon>Pseudomonadati</taxon>
        <taxon>Pseudomonadota</taxon>
        <taxon>Gammaproteobacteria</taxon>
        <taxon>Pseudomonadales</taxon>
        <taxon>Pseudomonadaceae</taxon>
        <taxon>Pseudomonas</taxon>
    </lineage>
</organism>